<dbReference type="InterPro" id="IPR013424">
    <property type="entry name" value="Ice-binding_C"/>
</dbReference>
<dbReference type="RefSeq" id="WP_310073544.1">
    <property type="nucleotide sequence ID" value="NZ_JAVDVX010000005.1"/>
</dbReference>
<dbReference type="Pfam" id="PF07589">
    <property type="entry name" value="PEP-CTERM"/>
    <property type="match status" value="1"/>
</dbReference>
<dbReference type="Proteomes" id="UP001253595">
    <property type="component" value="Unassembled WGS sequence"/>
</dbReference>
<feature type="chain" id="PRO_5046707061" description="Ice-binding protein C-terminal domain-containing protein" evidence="1">
    <location>
        <begin position="26"/>
        <end position="213"/>
    </location>
</feature>
<accession>A0ABU1V087</accession>
<keyword evidence="1" id="KW-0732">Signal</keyword>
<protein>
    <recommendedName>
        <fullName evidence="2">Ice-binding protein C-terminal domain-containing protein</fullName>
    </recommendedName>
</protein>
<feature type="domain" description="Ice-binding protein C-terminal" evidence="2">
    <location>
        <begin position="183"/>
        <end position="207"/>
    </location>
</feature>
<reference evidence="3 4" key="1">
    <citation type="submission" date="2023-07" db="EMBL/GenBank/DDBJ databases">
        <title>Sorghum-associated microbial communities from plants grown in Nebraska, USA.</title>
        <authorList>
            <person name="Schachtman D."/>
        </authorList>
    </citation>
    <scope>NUCLEOTIDE SEQUENCE [LARGE SCALE GENOMIC DNA]</scope>
    <source>
        <strain evidence="3 4">BE190</strain>
    </source>
</reference>
<dbReference type="EMBL" id="JAVDVX010000005">
    <property type="protein sequence ID" value="MDR7090869.1"/>
    <property type="molecule type" value="Genomic_DNA"/>
</dbReference>
<proteinExistence type="predicted"/>
<sequence>MSNFLTKSLLALTACSALLSSVAFAVPVTDVQEYANNTATEYFVDQDANKYNSPYYRGAQEDWGWNHAAIAGTFTSIVLDISAFDVDEFAPGWQGEIDMIYVFDGSSWLGMGNLDGANDIWAFTSIDLTSYSWAQAQVNAGLQVKMDIDLNQEGWYVTLGKATLTVDGGNQQCVPTPGVPCTPVSEPTSLGLLGLALATLGLGLRRRKAKIAA</sequence>
<evidence type="ECO:0000313" key="4">
    <source>
        <dbReference type="Proteomes" id="UP001253595"/>
    </source>
</evidence>
<comment type="caution">
    <text evidence="3">The sequence shown here is derived from an EMBL/GenBank/DDBJ whole genome shotgun (WGS) entry which is preliminary data.</text>
</comment>
<evidence type="ECO:0000256" key="1">
    <source>
        <dbReference type="SAM" id="SignalP"/>
    </source>
</evidence>
<feature type="signal peptide" evidence="1">
    <location>
        <begin position="1"/>
        <end position="25"/>
    </location>
</feature>
<evidence type="ECO:0000259" key="2">
    <source>
        <dbReference type="Pfam" id="PF07589"/>
    </source>
</evidence>
<name>A0ABU1V087_9GAMM</name>
<gene>
    <name evidence="3" type="ORF">J2X05_002895</name>
</gene>
<dbReference type="NCBIfam" id="TIGR02595">
    <property type="entry name" value="PEP_CTERM"/>
    <property type="match status" value="1"/>
</dbReference>
<organism evidence="3 4">
    <name type="scientific">Cellvibrio fibrivorans</name>
    <dbReference type="NCBI Taxonomy" id="126350"/>
    <lineage>
        <taxon>Bacteria</taxon>
        <taxon>Pseudomonadati</taxon>
        <taxon>Pseudomonadota</taxon>
        <taxon>Gammaproteobacteria</taxon>
        <taxon>Cellvibrionales</taxon>
        <taxon>Cellvibrionaceae</taxon>
        <taxon>Cellvibrio</taxon>
    </lineage>
</organism>
<evidence type="ECO:0000313" key="3">
    <source>
        <dbReference type="EMBL" id="MDR7090869.1"/>
    </source>
</evidence>
<keyword evidence="4" id="KW-1185">Reference proteome</keyword>